<dbReference type="InterPro" id="IPR011706">
    <property type="entry name" value="Cu-oxidase_C"/>
</dbReference>
<dbReference type="PANTHER" id="PTHR11709:SF502">
    <property type="entry name" value="MULTICOPPER OXIDASE"/>
    <property type="match status" value="1"/>
</dbReference>
<comment type="similarity">
    <text evidence="1">Belongs to the multicopper oxidase family.</text>
</comment>
<evidence type="ECO:0000256" key="7">
    <source>
        <dbReference type="SAM" id="SignalP"/>
    </source>
</evidence>
<protein>
    <submittedName>
        <fullName evidence="11">Cupredoxin</fullName>
    </submittedName>
</protein>
<reference evidence="11" key="1">
    <citation type="journal article" date="2023" name="Mol. Phylogenet. Evol.">
        <title>Genome-scale phylogeny and comparative genomics of the fungal order Sordariales.</title>
        <authorList>
            <person name="Hensen N."/>
            <person name="Bonometti L."/>
            <person name="Westerberg I."/>
            <person name="Brannstrom I.O."/>
            <person name="Guillou S."/>
            <person name="Cros-Aarteil S."/>
            <person name="Calhoun S."/>
            <person name="Haridas S."/>
            <person name="Kuo A."/>
            <person name="Mondo S."/>
            <person name="Pangilinan J."/>
            <person name="Riley R."/>
            <person name="LaButti K."/>
            <person name="Andreopoulos B."/>
            <person name="Lipzen A."/>
            <person name="Chen C."/>
            <person name="Yan M."/>
            <person name="Daum C."/>
            <person name="Ng V."/>
            <person name="Clum A."/>
            <person name="Steindorff A."/>
            <person name="Ohm R.A."/>
            <person name="Martin F."/>
            <person name="Silar P."/>
            <person name="Natvig D.O."/>
            <person name="Lalanne C."/>
            <person name="Gautier V."/>
            <person name="Ament-Velasquez S.L."/>
            <person name="Kruys A."/>
            <person name="Hutchinson M.I."/>
            <person name="Powell A.J."/>
            <person name="Barry K."/>
            <person name="Miller A.N."/>
            <person name="Grigoriev I.V."/>
            <person name="Debuchy R."/>
            <person name="Gladieux P."/>
            <person name="Hiltunen Thoren M."/>
            <person name="Johannesson H."/>
        </authorList>
    </citation>
    <scope>NUCLEOTIDE SEQUENCE</scope>
    <source>
        <strain evidence="11">PSN243</strain>
    </source>
</reference>
<evidence type="ECO:0000259" key="9">
    <source>
        <dbReference type="Pfam" id="PF07731"/>
    </source>
</evidence>
<dbReference type="Pfam" id="PF00394">
    <property type="entry name" value="Cu-oxidase"/>
    <property type="match status" value="1"/>
</dbReference>
<evidence type="ECO:0000256" key="3">
    <source>
        <dbReference type="ARBA" id="ARBA00022737"/>
    </source>
</evidence>
<dbReference type="CDD" id="cd13854">
    <property type="entry name" value="CuRO_1_MaLCC_like"/>
    <property type="match status" value="1"/>
</dbReference>
<dbReference type="Pfam" id="PF07731">
    <property type="entry name" value="Cu-oxidase_2"/>
    <property type="match status" value="1"/>
</dbReference>
<dbReference type="PANTHER" id="PTHR11709">
    <property type="entry name" value="MULTI-COPPER OXIDASE"/>
    <property type="match status" value="1"/>
</dbReference>
<evidence type="ECO:0000259" key="8">
    <source>
        <dbReference type="Pfam" id="PF00394"/>
    </source>
</evidence>
<sequence length="565" mass="62481">MQLPNVLLAALAALPVVGAIPVDEKRAYCENSPTSRHCWGNFDIDSDVTYTWPNTGVTRSYNFNVQLATLAPDGVPKEMMTVNGQYPGPTITANWGDNVHVRVCNHLPSNGTSIHFHGIRQLHTNYADGATSQTECPIAPGDCHTYRWKATQHGTGWYHSHYSIQYADGVLGPIVIHGPKTADYDIDLGPLLLTDHYHASVFELATRPLVKSLGIPPVAINGLINGKNIHHSSGSRHEIVFTPGRKHLLRLVNTGSEVTFRFAIDKHKMTVVAMDFVPIVPYETTTLLLAVGQRYDVIVEADQQEDNYWARAQPMLSCLAINLAAQNVRAIVRYDSTSTATPGVKSVQWPMIDTCRDENLSNLTPHIPHDVGPSAVTHEFSALLLPWKNDSLALRWQVGGPAPYKPPKDDPVAGQVLAPEPFGLTPDYVPVDLTHLEGKKWVYVVVESFLPLPHPIHLHGHDTYVLARGGGLYLDSVVEVQTVNPPRRDTVNLPQNGFVLLAFETDNPGAWLLHCHIEWHLHDGFAMSVVEGGRKGIRGVWPAGEEAEMRRVCGNWRRSGLETRE</sequence>
<feature type="domain" description="Plastocyanin-like" evidence="9">
    <location>
        <begin position="430"/>
        <end position="532"/>
    </location>
</feature>
<name>A0AAV9G8W6_9PEZI</name>
<dbReference type="InterPro" id="IPR045087">
    <property type="entry name" value="Cu-oxidase_fam"/>
</dbReference>
<feature type="domain" description="Plastocyanin-like" evidence="10">
    <location>
        <begin position="65"/>
        <end position="180"/>
    </location>
</feature>
<comment type="caution">
    <text evidence="11">The sequence shown here is derived from an EMBL/GenBank/DDBJ whole genome shotgun (WGS) entry which is preliminary data.</text>
</comment>
<dbReference type="GO" id="GO:0016491">
    <property type="term" value="F:oxidoreductase activity"/>
    <property type="evidence" value="ECO:0007669"/>
    <property type="project" value="UniProtKB-KW"/>
</dbReference>
<dbReference type="Pfam" id="PF07732">
    <property type="entry name" value="Cu-oxidase_3"/>
    <property type="match status" value="1"/>
</dbReference>
<evidence type="ECO:0000256" key="6">
    <source>
        <dbReference type="ARBA" id="ARBA00023180"/>
    </source>
</evidence>
<evidence type="ECO:0000313" key="11">
    <source>
        <dbReference type="EMBL" id="KAK4443526.1"/>
    </source>
</evidence>
<dbReference type="FunFam" id="2.60.40.420:FF:000038">
    <property type="entry name" value="Extracellular dihydrogeodin oxidase/laccase"/>
    <property type="match status" value="1"/>
</dbReference>
<evidence type="ECO:0000256" key="2">
    <source>
        <dbReference type="ARBA" id="ARBA00022723"/>
    </source>
</evidence>
<evidence type="ECO:0000256" key="4">
    <source>
        <dbReference type="ARBA" id="ARBA00023002"/>
    </source>
</evidence>
<dbReference type="InterPro" id="IPR001117">
    <property type="entry name" value="Cu-oxidase_2nd"/>
</dbReference>
<organism evidence="11 12">
    <name type="scientific">Podospora aff. communis PSN243</name>
    <dbReference type="NCBI Taxonomy" id="3040156"/>
    <lineage>
        <taxon>Eukaryota</taxon>
        <taxon>Fungi</taxon>
        <taxon>Dikarya</taxon>
        <taxon>Ascomycota</taxon>
        <taxon>Pezizomycotina</taxon>
        <taxon>Sordariomycetes</taxon>
        <taxon>Sordariomycetidae</taxon>
        <taxon>Sordariales</taxon>
        <taxon>Podosporaceae</taxon>
        <taxon>Podospora</taxon>
    </lineage>
</organism>
<feature type="chain" id="PRO_5043990010" evidence="7">
    <location>
        <begin position="20"/>
        <end position="565"/>
    </location>
</feature>
<dbReference type="CDD" id="cd13880">
    <property type="entry name" value="CuRO_2_MaLCC_like"/>
    <property type="match status" value="1"/>
</dbReference>
<keyword evidence="6" id="KW-0325">Glycoprotein</keyword>
<evidence type="ECO:0000256" key="5">
    <source>
        <dbReference type="ARBA" id="ARBA00023008"/>
    </source>
</evidence>
<keyword evidence="12" id="KW-1185">Reference proteome</keyword>
<keyword evidence="7" id="KW-0732">Signal</keyword>
<dbReference type="Proteomes" id="UP001321760">
    <property type="component" value="Unassembled WGS sequence"/>
</dbReference>
<dbReference type="InterPro" id="IPR008972">
    <property type="entry name" value="Cupredoxin"/>
</dbReference>
<dbReference type="GO" id="GO:0005507">
    <property type="term" value="F:copper ion binding"/>
    <property type="evidence" value="ECO:0007669"/>
    <property type="project" value="InterPro"/>
</dbReference>
<dbReference type="CDD" id="cd13901">
    <property type="entry name" value="CuRO_3_MaLCC_like"/>
    <property type="match status" value="1"/>
</dbReference>
<keyword evidence="4" id="KW-0560">Oxidoreductase</keyword>
<accession>A0AAV9G8W6</accession>
<evidence type="ECO:0000256" key="1">
    <source>
        <dbReference type="ARBA" id="ARBA00010609"/>
    </source>
</evidence>
<keyword evidence="2" id="KW-0479">Metal-binding</keyword>
<gene>
    <name evidence="11" type="ORF">QBC34DRAFT_476986</name>
</gene>
<dbReference type="SUPFAM" id="SSF49503">
    <property type="entry name" value="Cupredoxins"/>
    <property type="match status" value="3"/>
</dbReference>
<reference evidence="11" key="2">
    <citation type="submission" date="2023-05" db="EMBL/GenBank/DDBJ databases">
        <authorList>
            <consortium name="Lawrence Berkeley National Laboratory"/>
            <person name="Steindorff A."/>
            <person name="Hensen N."/>
            <person name="Bonometti L."/>
            <person name="Westerberg I."/>
            <person name="Brannstrom I.O."/>
            <person name="Guillou S."/>
            <person name="Cros-Aarteil S."/>
            <person name="Calhoun S."/>
            <person name="Haridas S."/>
            <person name="Kuo A."/>
            <person name="Mondo S."/>
            <person name="Pangilinan J."/>
            <person name="Riley R."/>
            <person name="Labutti K."/>
            <person name="Andreopoulos B."/>
            <person name="Lipzen A."/>
            <person name="Chen C."/>
            <person name="Yanf M."/>
            <person name="Daum C."/>
            <person name="Ng V."/>
            <person name="Clum A."/>
            <person name="Ohm R."/>
            <person name="Martin F."/>
            <person name="Silar P."/>
            <person name="Natvig D."/>
            <person name="Lalanne C."/>
            <person name="Gautier V."/>
            <person name="Ament-Velasquez S.L."/>
            <person name="Kruys A."/>
            <person name="Hutchinson M.I."/>
            <person name="Powell A.J."/>
            <person name="Barry K."/>
            <person name="Miller A.N."/>
            <person name="Grigoriev I.V."/>
            <person name="Debuchy R."/>
            <person name="Gladieux P."/>
            <person name="Thoren M.H."/>
            <person name="Johannesson H."/>
        </authorList>
    </citation>
    <scope>NUCLEOTIDE SEQUENCE</scope>
    <source>
        <strain evidence="11">PSN243</strain>
    </source>
</reference>
<keyword evidence="5" id="KW-0186">Copper</keyword>
<keyword evidence="3" id="KW-0677">Repeat</keyword>
<feature type="signal peptide" evidence="7">
    <location>
        <begin position="1"/>
        <end position="19"/>
    </location>
</feature>
<evidence type="ECO:0000259" key="10">
    <source>
        <dbReference type="Pfam" id="PF07732"/>
    </source>
</evidence>
<feature type="domain" description="Plastocyanin-like" evidence="8">
    <location>
        <begin position="190"/>
        <end position="336"/>
    </location>
</feature>
<dbReference type="AlphaFoldDB" id="A0AAV9G8W6"/>
<dbReference type="EMBL" id="MU865991">
    <property type="protein sequence ID" value="KAK4443526.1"/>
    <property type="molecule type" value="Genomic_DNA"/>
</dbReference>
<proteinExistence type="inferred from homology"/>
<evidence type="ECO:0000313" key="12">
    <source>
        <dbReference type="Proteomes" id="UP001321760"/>
    </source>
</evidence>
<dbReference type="InterPro" id="IPR011707">
    <property type="entry name" value="Cu-oxidase-like_N"/>
</dbReference>
<dbReference type="FunFam" id="2.60.40.420:FF:000021">
    <property type="entry name" value="Extracellular dihydrogeodin oxidase/laccase"/>
    <property type="match status" value="1"/>
</dbReference>
<dbReference type="Gene3D" id="2.60.40.420">
    <property type="entry name" value="Cupredoxins - blue copper proteins"/>
    <property type="match status" value="3"/>
</dbReference>